<dbReference type="GO" id="GO:0016887">
    <property type="term" value="F:ATP hydrolysis activity"/>
    <property type="evidence" value="ECO:0007669"/>
    <property type="project" value="InterPro"/>
</dbReference>
<evidence type="ECO:0000313" key="6">
    <source>
        <dbReference type="EMBL" id="SFO74829.1"/>
    </source>
</evidence>
<keyword evidence="3" id="KW-0067">ATP-binding</keyword>
<keyword evidence="7" id="KW-1185">Reference proteome</keyword>
<accession>A0A1I5JQ30</accession>
<keyword evidence="2" id="KW-0547">Nucleotide-binding</keyword>
<feature type="compositionally biased region" description="Pro residues" evidence="4">
    <location>
        <begin position="653"/>
        <end position="663"/>
    </location>
</feature>
<reference evidence="7" key="1">
    <citation type="submission" date="2016-10" db="EMBL/GenBank/DDBJ databases">
        <authorList>
            <person name="Varghese N."/>
            <person name="Submissions S."/>
        </authorList>
    </citation>
    <scope>NUCLEOTIDE SEQUENCE [LARGE SCALE GENOMIC DNA]</scope>
    <source>
        <strain evidence="7">DSM 44208</strain>
    </source>
</reference>
<dbReference type="EMBL" id="FOWQ01000001">
    <property type="protein sequence ID" value="SFO74829.1"/>
    <property type="molecule type" value="Genomic_DNA"/>
</dbReference>
<sequence>MAEPRLLELPVRSGDRLDDALARMAGRLAVALDVVGEDAGARFLRGLPGAGAPGPADGGCLDLPSGPTQPVDRLVAGLALGTAERDLLALVLVGSHHEGVAAVLRGLHPQGRPWPTVGLAGSLAELGGLPGAPSRAAVRPALAGLLATGTVVVQDDDAPYPERTLRPAPHLFDALTGLAGWPSGVEPDPRPLPAAGSGGWLGDEVVGGARRAVERGLPVSVVLAGARPGPLAGRLATLAATAGREPVLLRVDRCDSTTVSAVLLLALVRGTVPVLWTDVEPPRLRLTVPGLPVPLLLAAPGTGLCTWPRPVLVLPSGPHPPADRSAALDAALPELGRPPGPLGPATLEPGDVELAAADVRLRAALVRTATGWDEVSARVDAQAVDTVPVGATLVHPRAGWGDLVIPADRLTQLHEAADRVRVQSQVLDDWGLLRGRRGLRGLRMLFAGPPGTGKTLAAEVLAGELGRDLLVVDLSQLVSKWIGETEKNLAAVFDAAERGGSALLFDEADALFGKRTEVGDARDRYANLETAYLLARLERFDGIAVLATNLRQNLDTAFARRIEFVVPFDPPDEAARLALWRAHLSGGAPLAPDVDLPLLAAVYELPGALIRNAALAAAFLAAAEPAPEDRRIGMAHLAHAVRREHLKAGLSYPGPPPGTPADPPTRRGAP</sequence>
<name>A0A1I5JQ30_9ACTN</name>
<dbReference type="InterPro" id="IPR027417">
    <property type="entry name" value="P-loop_NTPase"/>
</dbReference>
<dbReference type="PANTHER" id="PTHR23073">
    <property type="entry name" value="26S PROTEASOME REGULATORY SUBUNIT"/>
    <property type="match status" value="1"/>
</dbReference>
<dbReference type="InterPro" id="IPR003593">
    <property type="entry name" value="AAA+_ATPase"/>
</dbReference>
<dbReference type="Gene3D" id="3.40.50.300">
    <property type="entry name" value="P-loop containing nucleotide triphosphate hydrolases"/>
    <property type="match status" value="1"/>
</dbReference>
<dbReference type="InterPro" id="IPR050221">
    <property type="entry name" value="26S_Proteasome_ATPase"/>
</dbReference>
<evidence type="ECO:0000256" key="4">
    <source>
        <dbReference type="SAM" id="MobiDB-lite"/>
    </source>
</evidence>
<comment type="similarity">
    <text evidence="1">Belongs to the AAA ATPase family.</text>
</comment>
<dbReference type="RefSeq" id="WP_136697173.1">
    <property type="nucleotide sequence ID" value="NZ_FOWQ01000001.1"/>
</dbReference>
<feature type="region of interest" description="Disordered" evidence="4">
    <location>
        <begin position="647"/>
        <end position="670"/>
    </location>
</feature>
<dbReference type="Pfam" id="PF00004">
    <property type="entry name" value="AAA"/>
    <property type="match status" value="1"/>
</dbReference>
<dbReference type="OrthoDB" id="9802352at2"/>
<dbReference type="STRING" id="1523247.SAMN05660464_0935"/>
<evidence type="ECO:0000313" key="7">
    <source>
        <dbReference type="Proteomes" id="UP000198857"/>
    </source>
</evidence>
<feature type="domain" description="AAA+ ATPase" evidence="5">
    <location>
        <begin position="440"/>
        <end position="572"/>
    </location>
</feature>
<evidence type="ECO:0000256" key="1">
    <source>
        <dbReference type="ARBA" id="ARBA00006914"/>
    </source>
</evidence>
<organism evidence="6 7">
    <name type="scientific">Geodermatophilus dictyosporus</name>
    <dbReference type="NCBI Taxonomy" id="1523247"/>
    <lineage>
        <taxon>Bacteria</taxon>
        <taxon>Bacillati</taxon>
        <taxon>Actinomycetota</taxon>
        <taxon>Actinomycetes</taxon>
        <taxon>Geodermatophilales</taxon>
        <taxon>Geodermatophilaceae</taxon>
        <taxon>Geodermatophilus</taxon>
    </lineage>
</organism>
<dbReference type="AlphaFoldDB" id="A0A1I5JQ30"/>
<gene>
    <name evidence="6" type="ORF">SAMN05660464_0935</name>
</gene>
<evidence type="ECO:0000259" key="5">
    <source>
        <dbReference type="SMART" id="SM00382"/>
    </source>
</evidence>
<protein>
    <submittedName>
        <fullName evidence="6">ATPase family associated with various cellular activities (AAA)</fullName>
    </submittedName>
</protein>
<dbReference type="CDD" id="cd19481">
    <property type="entry name" value="RecA-like_protease"/>
    <property type="match status" value="1"/>
</dbReference>
<dbReference type="InterPro" id="IPR003959">
    <property type="entry name" value="ATPase_AAA_core"/>
</dbReference>
<dbReference type="SMART" id="SM00382">
    <property type="entry name" value="AAA"/>
    <property type="match status" value="1"/>
</dbReference>
<evidence type="ECO:0000256" key="2">
    <source>
        <dbReference type="ARBA" id="ARBA00022741"/>
    </source>
</evidence>
<evidence type="ECO:0000256" key="3">
    <source>
        <dbReference type="ARBA" id="ARBA00022840"/>
    </source>
</evidence>
<dbReference type="SUPFAM" id="SSF52540">
    <property type="entry name" value="P-loop containing nucleoside triphosphate hydrolases"/>
    <property type="match status" value="1"/>
</dbReference>
<proteinExistence type="inferred from homology"/>
<dbReference type="Proteomes" id="UP000198857">
    <property type="component" value="Unassembled WGS sequence"/>
</dbReference>
<dbReference type="GO" id="GO:0005524">
    <property type="term" value="F:ATP binding"/>
    <property type="evidence" value="ECO:0007669"/>
    <property type="project" value="UniProtKB-KW"/>
</dbReference>